<comment type="subcellular location">
    <subcellularLocation>
        <location evidence="1">Membrane</location>
        <topology evidence="1">Multi-pass membrane protein</topology>
    </subcellularLocation>
</comment>
<evidence type="ECO:0000256" key="8">
    <source>
        <dbReference type="ARBA" id="ARBA00059506"/>
    </source>
</evidence>
<dbReference type="GO" id="GO:0007035">
    <property type="term" value="P:vacuolar acidification"/>
    <property type="evidence" value="ECO:0007669"/>
    <property type="project" value="TreeGrafter"/>
</dbReference>
<feature type="coiled-coil region" evidence="11">
    <location>
        <begin position="219"/>
        <end position="271"/>
    </location>
</feature>
<evidence type="ECO:0000256" key="5">
    <source>
        <dbReference type="ARBA" id="ARBA00022989"/>
    </source>
</evidence>
<evidence type="ECO:0000256" key="2">
    <source>
        <dbReference type="ARBA" id="ARBA00009904"/>
    </source>
</evidence>
<gene>
    <name evidence="12" type="ORF">B9Q03_07730</name>
</gene>
<protein>
    <recommendedName>
        <fullName evidence="9 10">A-type ATP synthase subunit I</fullName>
    </recommendedName>
</protein>
<dbReference type="Gene3D" id="3.30.70.2170">
    <property type="match status" value="1"/>
</dbReference>
<dbReference type="PANTHER" id="PTHR11629:SF63">
    <property type="entry name" value="V-TYPE PROTON ATPASE SUBUNIT A"/>
    <property type="match status" value="1"/>
</dbReference>
<comment type="caution">
    <text evidence="12">The sequence shown here is derived from an EMBL/GenBank/DDBJ whole genome shotgun (WGS) entry which is preliminary data.</text>
</comment>
<comment type="function">
    <text evidence="8">Component of the A-type ATP synthase that produces ATP from ADP in the presence of a proton gradient across the membrane.</text>
</comment>
<sequence length="670" mass="73988">MLRPAKMVKVAVVGLRRKSHTILSVLHDLGAVQVEPVSGEALHLLKKEVGGQSLREVSDELLRIRSIKSALPPLPVTSRRRFSSIKELLEASRSINIDGEVKSLQTRIEEYESKLENLRDLASLVGKLSFVEVDLANLNLKSASSFVGEMSEDVFTRFTEELKSNLGSYLKSHTSSDGRVIVLLVVPADRLSAFGSLIQKMSLRFERVPQLSGTPKQVLAELERRQGELKAEVEKLKGQLQALSARHYADIVCVEEQLAIESRKLEVLENLGFTDSLVVIEGWVPERRLEQLRVALDHNTENTTLVFTSEAGHDAPPTLMENPRPFKPFEAFVRFYSLPQAEEVDPTIIYSLVFPVFFGLMLGDVGYGVLILLIALWIKRYTEHGGRTIVPKSLRSFAKTFFRPSGWAKLSRALIPASVIAIIFGFLFNEYFGFHFNQYLYQALGCRSTSGVCATGAVLDPTTSFGLKKLLLVSGYVGLGMVTLGFVLGIVDAYWERKPRHILGKVGWLSVVWGIALLGLDLLHQKPLNPATNPLVGGYIGMIVLGVALVVVGEGGQAVIELPSLISHVLSYTRLVGILLSSVILAEVINTVFLGTLFGGVASVVYGVVILVFGQAFNFVLGLFEPGIQGARLLYVEFFSKFYRGNGRPFRPFGGRRVYTQNEVEIPEAK</sequence>
<dbReference type="GO" id="GO:0033179">
    <property type="term" value="C:proton-transporting V-type ATPase, V0 domain"/>
    <property type="evidence" value="ECO:0007669"/>
    <property type="project" value="InterPro"/>
</dbReference>
<evidence type="ECO:0000256" key="6">
    <source>
        <dbReference type="ARBA" id="ARBA00023065"/>
    </source>
</evidence>
<evidence type="ECO:0000256" key="7">
    <source>
        <dbReference type="ARBA" id="ARBA00023136"/>
    </source>
</evidence>
<dbReference type="Pfam" id="PF01496">
    <property type="entry name" value="V_ATPase_I"/>
    <property type="match status" value="1"/>
</dbReference>
<keyword evidence="3 10" id="KW-0813">Transport</keyword>
<comment type="similarity">
    <text evidence="2 10">Belongs to the V-ATPase 116 kDa subunit family.</text>
</comment>
<keyword evidence="6 10" id="KW-0406">Ion transport</keyword>
<accession>A0A2R6AUG0</accession>
<keyword evidence="4 10" id="KW-0812">Transmembrane</keyword>
<proteinExistence type="inferred from homology"/>
<evidence type="ECO:0000256" key="11">
    <source>
        <dbReference type="SAM" id="Coils"/>
    </source>
</evidence>
<keyword evidence="7 10" id="KW-0472">Membrane</keyword>
<dbReference type="Gene3D" id="1.20.1460.20">
    <property type="match status" value="1"/>
</dbReference>
<organism evidence="12 13">
    <name type="scientific">Candidatus Marsarchaeota G2 archaeon OSP_D</name>
    <dbReference type="NCBI Taxonomy" id="1978157"/>
    <lineage>
        <taxon>Archaea</taxon>
        <taxon>Candidatus Marsarchaeota</taxon>
        <taxon>Candidatus Marsarchaeota group 2</taxon>
    </lineage>
</organism>
<feature type="transmembrane region" description="Helical" evidence="10">
    <location>
        <begin position="348"/>
        <end position="378"/>
    </location>
</feature>
<dbReference type="GO" id="GO:0016471">
    <property type="term" value="C:vacuolar proton-transporting V-type ATPase complex"/>
    <property type="evidence" value="ECO:0007669"/>
    <property type="project" value="TreeGrafter"/>
</dbReference>
<dbReference type="AlphaFoldDB" id="A0A2R6AUG0"/>
<dbReference type="GO" id="GO:0046961">
    <property type="term" value="F:proton-transporting ATPase activity, rotational mechanism"/>
    <property type="evidence" value="ECO:0007669"/>
    <property type="project" value="InterPro"/>
</dbReference>
<dbReference type="InterPro" id="IPR002490">
    <property type="entry name" value="V-ATPase_116kDa_su"/>
</dbReference>
<reference evidence="12 13" key="1">
    <citation type="submission" date="2017-04" db="EMBL/GenBank/DDBJ databases">
        <title>Novel microbial lineages endemic to geothermal iron-oxide mats fill important gaps in the evolutionary history of Archaea.</title>
        <authorList>
            <person name="Jay Z.J."/>
            <person name="Beam J.P."/>
            <person name="Dlakic M."/>
            <person name="Rusch D.B."/>
            <person name="Kozubal M.A."/>
            <person name="Inskeep W.P."/>
        </authorList>
    </citation>
    <scope>NUCLEOTIDE SEQUENCE [LARGE SCALE GENOMIC DNA]</scope>
    <source>
        <strain evidence="12">OSP_D</strain>
    </source>
</reference>
<evidence type="ECO:0000313" key="13">
    <source>
        <dbReference type="Proteomes" id="UP000240322"/>
    </source>
</evidence>
<evidence type="ECO:0000256" key="1">
    <source>
        <dbReference type="ARBA" id="ARBA00004141"/>
    </source>
</evidence>
<feature type="transmembrane region" description="Helical" evidence="10">
    <location>
        <begin position="506"/>
        <end position="524"/>
    </location>
</feature>
<dbReference type="Gene3D" id="3.30.70.2750">
    <property type="match status" value="1"/>
</dbReference>
<name>A0A2R6AUG0_9ARCH</name>
<dbReference type="Proteomes" id="UP000240322">
    <property type="component" value="Unassembled WGS sequence"/>
</dbReference>
<evidence type="ECO:0000256" key="4">
    <source>
        <dbReference type="ARBA" id="ARBA00022692"/>
    </source>
</evidence>
<dbReference type="GO" id="GO:0051117">
    <property type="term" value="F:ATPase binding"/>
    <property type="evidence" value="ECO:0007669"/>
    <property type="project" value="TreeGrafter"/>
</dbReference>
<feature type="transmembrane region" description="Helical" evidence="10">
    <location>
        <begin position="470"/>
        <end position="494"/>
    </location>
</feature>
<feature type="transmembrane region" description="Helical" evidence="10">
    <location>
        <begin position="536"/>
        <end position="560"/>
    </location>
</feature>
<feature type="transmembrane region" description="Helical" evidence="10">
    <location>
        <begin position="572"/>
        <end position="598"/>
    </location>
</feature>
<keyword evidence="5 10" id="KW-1133">Transmembrane helix</keyword>
<evidence type="ECO:0000313" key="12">
    <source>
        <dbReference type="EMBL" id="PSN90007.1"/>
    </source>
</evidence>
<evidence type="ECO:0000256" key="10">
    <source>
        <dbReference type="RuleBase" id="RU361189"/>
    </source>
</evidence>
<dbReference type="PANTHER" id="PTHR11629">
    <property type="entry name" value="VACUOLAR PROTON ATPASES"/>
    <property type="match status" value="1"/>
</dbReference>
<evidence type="ECO:0000256" key="3">
    <source>
        <dbReference type="ARBA" id="ARBA00022448"/>
    </source>
</evidence>
<feature type="transmembrane region" description="Helical" evidence="10">
    <location>
        <begin position="604"/>
        <end position="624"/>
    </location>
</feature>
<feature type="transmembrane region" description="Helical" evidence="10">
    <location>
        <begin position="413"/>
        <end position="432"/>
    </location>
</feature>
<dbReference type="EMBL" id="NEXE01000077">
    <property type="protein sequence ID" value="PSN90007.1"/>
    <property type="molecule type" value="Genomic_DNA"/>
</dbReference>
<keyword evidence="11" id="KW-0175">Coiled coil</keyword>
<evidence type="ECO:0000256" key="9">
    <source>
        <dbReference type="ARBA" id="ARBA00068671"/>
    </source>
</evidence>